<evidence type="ECO:0000256" key="1">
    <source>
        <dbReference type="ARBA" id="ARBA00006215"/>
    </source>
</evidence>
<keyword evidence="5" id="KW-1185">Reference proteome</keyword>
<feature type="domain" description="Spermatogenesis-associated protein 6 N-terminal" evidence="3">
    <location>
        <begin position="7"/>
        <end position="61"/>
    </location>
</feature>
<dbReference type="GO" id="GO:0032027">
    <property type="term" value="F:myosin light chain binding"/>
    <property type="evidence" value="ECO:0007669"/>
    <property type="project" value="InterPro"/>
</dbReference>
<dbReference type="Pfam" id="PF14909">
    <property type="entry name" value="SPATA6"/>
    <property type="match status" value="2"/>
</dbReference>
<organism evidence="4 5">
    <name type="scientific">Cercocebus atys</name>
    <name type="common">Sooty mangabey</name>
    <name type="synonym">Cercocebus torquatus atys</name>
    <dbReference type="NCBI Taxonomy" id="9531"/>
    <lineage>
        <taxon>Eukaryota</taxon>
        <taxon>Metazoa</taxon>
        <taxon>Chordata</taxon>
        <taxon>Craniata</taxon>
        <taxon>Vertebrata</taxon>
        <taxon>Euteleostomi</taxon>
        <taxon>Mammalia</taxon>
        <taxon>Eutheria</taxon>
        <taxon>Euarchontoglires</taxon>
        <taxon>Primates</taxon>
        <taxon>Haplorrhini</taxon>
        <taxon>Catarrhini</taxon>
        <taxon>Cercopithecidae</taxon>
        <taxon>Cercopithecinae</taxon>
        <taxon>Cercocebus</taxon>
    </lineage>
</organism>
<reference evidence="4" key="2">
    <citation type="submission" date="2025-09" db="UniProtKB">
        <authorList>
            <consortium name="Ensembl"/>
        </authorList>
    </citation>
    <scope>IDENTIFICATION</scope>
</reference>
<dbReference type="GO" id="GO:0120212">
    <property type="term" value="C:sperm head-tail coupling apparatus"/>
    <property type="evidence" value="ECO:0007669"/>
    <property type="project" value="InterPro"/>
</dbReference>
<dbReference type="InterPro" id="IPR032732">
    <property type="entry name" value="SPATA6_N"/>
</dbReference>
<dbReference type="Proteomes" id="UP000233060">
    <property type="component" value="Unassembled WGS sequence"/>
</dbReference>
<dbReference type="GO" id="GO:0007283">
    <property type="term" value="P:spermatogenesis"/>
    <property type="evidence" value="ECO:0007669"/>
    <property type="project" value="InterPro"/>
</dbReference>
<dbReference type="AlphaFoldDB" id="A0A2K5NYF8"/>
<evidence type="ECO:0000256" key="2">
    <source>
        <dbReference type="ARBA" id="ARBA00022553"/>
    </source>
</evidence>
<evidence type="ECO:0000313" key="4">
    <source>
        <dbReference type="Ensembl" id="ENSCATP00000042430.1"/>
    </source>
</evidence>
<evidence type="ECO:0000313" key="5">
    <source>
        <dbReference type="Proteomes" id="UP000233060"/>
    </source>
</evidence>
<evidence type="ECO:0000259" key="3">
    <source>
        <dbReference type="Pfam" id="PF14909"/>
    </source>
</evidence>
<dbReference type="GeneTree" id="ENSGT00530000063821"/>
<reference evidence="4" key="1">
    <citation type="submission" date="2025-08" db="UniProtKB">
        <authorList>
            <consortium name="Ensembl"/>
        </authorList>
    </citation>
    <scope>IDENTIFICATION</scope>
</reference>
<protein>
    <submittedName>
        <fullName evidence="4">Spermatosis associated 6 like</fullName>
    </submittedName>
</protein>
<dbReference type="Bgee" id="ENSCATG00000043815">
    <property type="expression patterns" value="Expressed in pituitary gland and 12 other cell types or tissues"/>
</dbReference>
<sequence length="274" mass="31514">MPLEVVVELQIRAISCPGVFLPGKQDVYLGVYLLNQYLETNSFPSAFPIMIQQSMRFEKVILTFSLAFLVPPGNVPLAYYEENTRDFLFPEPKLTPSHPRRCREVLMKTALGFPGIAPKIEFSTRTAIRECVFLHRNRFLEERHKSRRPLSTSHEPIFPLNTIKMKLKENNLNRLPKGMQAREPSPCSTRHFFQDQPVQLNLGSNFKISGGSKPPFVVRHVDSAKPFGENISEHHLRRCRRKSKFSDFPFPMRRGSILVLSPLGRISMRGYAVF</sequence>
<proteinExistence type="inferred from homology"/>
<gene>
    <name evidence="4" type="primary">SPATA6L</name>
</gene>
<accession>A0A2K5NYF8</accession>
<feature type="domain" description="Spermatogenesis-associated protein 6 N-terminal" evidence="3">
    <location>
        <begin position="63"/>
        <end position="128"/>
    </location>
</feature>
<dbReference type="PANTHER" id="PTHR16435">
    <property type="entry name" value="SPERMATOGENESIS-ASSOCIATED PROTEIN 6 SPATA6"/>
    <property type="match status" value="1"/>
</dbReference>
<dbReference type="Ensembl" id="ENSCATT00000066864.1">
    <property type="protein sequence ID" value="ENSCATP00000042430.1"/>
    <property type="gene ID" value="ENSCATG00000043815.1"/>
</dbReference>
<name>A0A2K5NYF8_CERAT</name>
<keyword evidence="2" id="KW-0597">Phosphoprotein</keyword>
<dbReference type="PANTHER" id="PTHR16435:SF5">
    <property type="entry name" value="SPERMATOGENESIS ASSOCIATED 6-LIKE PROTEIN"/>
    <property type="match status" value="1"/>
</dbReference>
<comment type="similarity">
    <text evidence="1">Belongs to the SPATA6 family.</text>
</comment>
<dbReference type="InterPro" id="IPR042769">
    <property type="entry name" value="SPATA6_fam"/>
</dbReference>